<keyword evidence="2" id="KW-1185">Reference proteome</keyword>
<name>A0A1Z4UZI1_9CYAN</name>
<gene>
    <name evidence="1" type="ORF">NIES806_08630</name>
</gene>
<evidence type="ECO:0000313" key="2">
    <source>
        <dbReference type="Proteomes" id="UP000218702"/>
    </source>
</evidence>
<evidence type="ECO:0000313" key="1">
    <source>
        <dbReference type="EMBL" id="BAZ84672.1"/>
    </source>
</evidence>
<dbReference type="Pfam" id="PF13707">
    <property type="entry name" value="RloB"/>
    <property type="match status" value="1"/>
</dbReference>
<accession>A0A1Z4UZI1</accession>
<dbReference type="EMBL" id="AP018316">
    <property type="protein sequence ID" value="BAZ84672.1"/>
    <property type="molecule type" value="Genomic_DNA"/>
</dbReference>
<dbReference type="OrthoDB" id="9796523at2"/>
<proteinExistence type="predicted"/>
<dbReference type="KEGG" id="dcm:NIES806_08630"/>
<reference evidence="1 2" key="1">
    <citation type="submission" date="2017-06" db="EMBL/GenBank/DDBJ databases">
        <title>Genome sequencing of cyanobaciteial culture collection at National Institute for Environmental Studies (NIES).</title>
        <authorList>
            <person name="Hirose Y."/>
            <person name="Shimura Y."/>
            <person name="Fujisawa T."/>
            <person name="Nakamura Y."/>
            <person name="Kawachi M."/>
        </authorList>
    </citation>
    <scope>NUCLEOTIDE SEQUENCE [LARGE SCALE GENOMIC DNA]</scope>
    <source>
        <strain evidence="1 2">NIES-806</strain>
    </source>
</reference>
<evidence type="ECO:0008006" key="3">
    <source>
        <dbReference type="Google" id="ProtNLM"/>
    </source>
</evidence>
<organism evidence="1 2">
    <name type="scientific">Dolichospermum compactum NIES-806</name>
    <dbReference type="NCBI Taxonomy" id="1973481"/>
    <lineage>
        <taxon>Bacteria</taxon>
        <taxon>Bacillati</taxon>
        <taxon>Cyanobacteriota</taxon>
        <taxon>Cyanophyceae</taxon>
        <taxon>Nostocales</taxon>
        <taxon>Aphanizomenonaceae</taxon>
        <taxon>Dolichospermum</taxon>
        <taxon>Dolichospermum compactum</taxon>
    </lineage>
</organism>
<sequence>MRKGKSTNNLKRSSENKNPRGDLLIVVEGDTEENYCCSLKRELKLSTIKIKIVSANGGDPLEIVNTAYDLYQQKQYDQVFCIFDDDNKPEKYKKALSTAKKYNFESITSIPCFEFWFLLHCCYTTSPLSSYDELRPKLESEMRKEGILNPGENYNKSDKLLYEKLKSNQEKAINHAIKLENNHPNEDGCTKPSTKVHILIDKLQKQKNFE</sequence>
<dbReference type="RefSeq" id="WP_096664461.1">
    <property type="nucleotide sequence ID" value="NZ_AP018316.1"/>
</dbReference>
<dbReference type="AlphaFoldDB" id="A0A1Z4UZI1"/>
<dbReference type="Proteomes" id="UP000218702">
    <property type="component" value="Chromosome"/>
</dbReference>
<dbReference type="InterPro" id="IPR025591">
    <property type="entry name" value="RloB"/>
</dbReference>
<protein>
    <recommendedName>
        <fullName evidence="3">CRISPR-associated protein Csm2</fullName>
    </recommendedName>
</protein>